<dbReference type="Proteomes" id="UP001321473">
    <property type="component" value="Unassembled WGS sequence"/>
</dbReference>
<feature type="binding site" evidence="5">
    <location>
        <position position="341"/>
    </location>
    <ligand>
        <name>Zn(2+)</name>
        <dbReference type="ChEBI" id="CHEBI:29105"/>
        <note>catalytic</note>
    </ligand>
</feature>
<dbReference type="PANTHER" id="PTHR11905:SF159">
    <property type="entry name" value="ADAM METALLOPROTEASE"/>
    <property type="match status" value="1"/>
</dbReference>
<keyword evidence="5" id="KW-0479">Metal-binding</keyword>
<evidence type="ECO:0000256" key="3">
    <source>
        <dbReference type="ARBA" id="ARBA00022833"/>
    </source>
</evidence>
<dbReference type="EMBL" id="JARKHS020008990">
    <property type="protein sequence ID" value="KAK8780323.1"/>
    <property type="molecule type" value="Genomic_DNA"/>
</dbReference>
<keyword evidence="4" id="KW-0482">Metalloprotease</keyword>
<comment type="caution">
    <text evidence="5">Lacks conserved residue(s) required for the propagation of feature annotation.</text>
</comment>
<evidence type="ECO:0000259" key="7">
    <source>
        <dbReference type="PROSITE" id="PS50215"/>
    </source>
</evidence>
<dbReference type="PROSITE" id="PS50215">
    <property type="entry name" value="ADAM_MEPRO"/>
    <property type="match status" value="1"/>
</dbReference>
<keyword evidence="6" id="KW-0732">Signal</keyword>
<feature type="signal peptide" evidence="6">
    <location>
        <begin position="1"/>
        <end position="20"/>
    </location>
</feature>
<dbReference type="InterPro" id="IPR024079">
    <property type="entry name" value="MetalloPept_cat_dom_sf"/>
</dbReference>
<feature type="chain" id="PRO_5043052688" description="Peptidase M12B domain-containing protein" evidence="6">
    <location>
        <begin position="21"/>
        <end position="505"/>
    </location>
</feature>
<feature type="active site" evidence="5">
    <location>
        <position position="332"/>
    </location>
</feature>
<gene>
    <name evidence="8" type="ORF">V5799_018337</name>
</gene>
<evidence type="ECO:0000256" key="5">
    <source>
        <dbReference type="PROSITE-ProRule" id="PRU00276"/>
    </source>
</evidence>
<keyword evidence="2" id="KW-0378">Hydrolase</keyword>
<evidence type="ECO:0000313" key="9">
    <source>
        <dbReference type="Proteomes" id="UP001321473"/>
    </source>
</evidence>
<dbReference type="InterPro" id="IPR034030">
    <property type="entry name" value="ZnMc_salivary_gland_MPs"/>
</dbReference>
<accession>A0AAQ4F0T6</accession>
<dbReference type="GO" id="GO:0004222">
    <property type="term" value="F:metalloendopeptidase activity"/>
    <property type="evidence" value="ECO:0007669"/>
    <property type="project" value="InterPro"/>
</dbReference>
<keyword evidence="9" id="KW-1185">Reference proteome</keyword>
<dbReference type="SUPFAM" id="SSF55486">
    <property type="entry name" value="Metalloproteases ('zincins'), catalytic domain"/>
    <property type="match status" value="1"/>
</dbReference>
<evidence type="ECO:0000256" key="1">
    <source>
        <dbReference type="ARBA" id="ARBA00022670"/>
    </source>
</evidence>
<feature type="binding site" evidence="5">
    <location>
        <position position="331"/>
    </location>
    <ligand>
        <name>Zn(2+)</name>
        <dbReference type="ChEBI" id="CHEBI:29105"/>
        <note>catalytic</note>
    </ligand>
</feature>
<evidence type="ECO:0000256" key="6">
    <source>
        <dbReference type="SAM" id="SignalP"/>
    </source>
</evidence>
<dbReference type="CDD" id="cd04272">
    <property type="entry name" value="ZnMc_salivary_gland_MPs"/>
    <property type="match status" value="1"/>
</dbReference>
<comment type="caution">
    <text evidence="8">The sequence shown here is derived from an EMBL/GenBank/DDBJ whole genome shotgun (WGS) entry which is preliminary data.</text>
</comment>
<dbReference type="Pfam" id="PF13688">
    <property type="entry name" value="Reprolysin_5"/>
    <property type="match status" value="1"/>
</dbReference>
<dbReference type="InterPro" id="IPR001590">
    <property type="entry name" value="Peptidase_M12B"/>
</dbReference>
<feature type="binding site" evidence="5">
    <location>
        <position position="335"/>
    </location>
    <ligand>
        <name>Zn(2+)</name>
        <dbReference type="ChEBI" id="CHEBI:29105"/>
        <note>catalytic</note>
    </ligand>
</feature>
<evidence type="ECO:0000313" key="8">
    <source>
        <dbReference type="EMBL" id="KAK8780323.1"/>
    </source>
</evidence>
<keyword evidence="1" id="KW-0645">Protease</keyword>
<organism evidence="8 9">
    <name type="scientific">Amblyomma americanum</name>
    <name type="common">Lone star tick</name>
    <dbReference type="NCBI Taxonomy" id="6943"/>
    <lineage>
        <taxon>Eukaryota</taxon>
        <taxon>Metazoa</taxon>
        <taxon>Ecdysozoa</taxon>
        <taxon>Arthropoda</taxon>
        <taxon>Chelicerata</taxon>
        <taxon>Arachnida</taxon>
        <taxon>Acari</taxon>
        <taxon>Parasitiformes</taxon>
        <taxon>Ixodida</taxon>
        <taxon>Ixodoidea</taxon>
        <taxon>Ixodidae</taxon>
        <taxon>Amblyomminae</taxon>
        <taxon>Amblyomma</taxon>
    </lineage>
</organism>
<dbReference type="GO" id="GO:0006509">
    <property type="term" value="P:membrane protein ectodomain proteolysis"/>
    <property type="evidence" value="ECO:0007669"/>
    <property type="project" value="TreeGrafter"/>
</dbReference>
<evidence type="ECO:0000256" key="4">
    <source>
        <dbReference type="ARBA" id="ARBA00023049"/>
    </source>
</evidence>
<evidence type="ECO:0000256" key="2">
    <source>
        <dbReference type="ARBA" id="ARBA00022801"/>
    </source>
</evidence>
<dbReference type="Gene3D" id="3.40.1620.60">
    <property type="match status" value="1"/>
</dbReference>
<protein>
    <recommendedName>
        <fullName evidence="7">Peptidase M12B domain-containing protein</fullName>
    </recommendedName>
</protein>
<reference evidence="8 9" key="1">
    <citation type="journal article" date="2023" name="Arcadia Sci">
        <title>De novo assembly of a long-read Amblyomma americanum tick genome.</title>
        <authorList>
            <person name="Chou S."/>
            <person name="Poskanzer K.E."/>
            <person name="Rollins M."/>
            <person name="Thuy-Boun P.S."/>
        </authorList>
    </citation>
    <scope>NUCLEOTIDE SEQUENCE [LARGE SCALE GENOMIC DNA]</scope>
    <source>
        <strain evidence="8">F_SG_1</strain>
        <tissue evidence="8">Salivary glands</tissue>
    </source>
</reference>
<name>A0AAQ4F0T6_AMBAM</name>
<proteinExistence type="predicted"/>
<keyword evidence="3 5" id="KW-0862">Zinc</keyword>
<dbReference type="PANTHER" id="PTHR11905">
    <property type="entry name" value="ADAM A DISINTEGRIN AND METALLOPROTEASE DOMAIN"/>
    <property type="match status" value="1"/>
</dbReference>
<feature type="domain" description="Peptidase M12B" evidence="7">
    <location>
        <begin position="176"/>
        <end position="403"/>
    </location>
</feature>
<dbReference type="Gene3D" id="3.40.390.10">
    <property type="entry name" value="Collagenase (Catalytic Domain)"/>
    <property type="match status" value="1"/>
</dbReference>
<dbReference type="AlphaFoldDB" id="A0AAQ4F0T6"/>
<dbReference type="GO" id="GO:0046872">
    <property type="term" value="F:metal ion binding"/>
    <property type="evidence" value="ECO:0007669"/>
    <property type="project" value="UniProtKB-KW"/>
</dbReference>
<sequence length="505" mass="57451">MTLFTFIAVFIICTSCRVTGAPTFVFPQIFQSRSKDGEKVLTITRDLTLNLQKSSVFAPEFFIHSTRDGAPVRYHMQGPEMEKNLYHSVESMASVDVSEEEGVKIEGIVGDRLRIKPTSRMARSLDGADAHLLYTAEEPVRHSQGHSDYGIPANEALFSPEPRSLGSERRRLPEEIHPELHIVVDYQFCLELAFDEKKISKYLAIMTNSANLRFRSMVQPRVQLRIVGITVTKDVSDEPYIVHLEGYNHTKNILYEETVQKFNAFVLNHTYFADADIVFLLTGRNMSRWKDGTLHHRTGGFAYLGGVCTKWKVGMSEERAQSFYGVYVYAHELAHSLGCAHDGDGASIWPAGHIGSEDCSWYDGYMMSYEFVKPNMFFFSDCCQREVMNIYNRPNYRCLREESSQNTGLSVSQLPGEVSNLDTFCQKVYNMYPYVEADMEYNMSSCEVRCYIDKALRSMIITAVDGVKCGKDKICILGNCTLAETKHKQVNIVKKALRWIGFLFS</sequence>